<feature type="non-terminal residue" evidence="1">
    <location>
        <position position="1"/>
    </location>
</feature>
<name>W4LUD0_9BACT</name>
<evidence type="ECO:0000313" key="1">
    <source>
        <dbReference type="EMBL" id="ETX01037.1"/>
    </source>
</evidence>
<comment type="caution">
    <text evidence="1">The sequence shown here is derived from an EMBL/GenBank/DDBJ whole genome shotgun (WGS) entry which is preliminary data.</text>
</comment>
<dbReference type="Proteomes" id="UP000019140">
    <property type="component" value="Unassembled WGS sequence"/>
</dbReference>
<accession>W4LUD0</accession>
<dbReference type="EMBL" id="AZHX01001664">
    <property type="protein sequence ID" value="ETX01037.1"/>
    <property type="molecule type" value="Genomic_DNA"/>
</dbReference>
<protein>
    <submittedName>
        <fullName evidence="1">Uncharacterized protein</fullName>
    </submittedName>
</protein>
<reference evidence="1 2" key="1">
    <citation type="journal article" date="2014" name="Nature">
        <title>An environmental bacterial taxon with a large and distinct metabolic repertoire.</title>
        <authorList>
            <person name="Wilson M.C."/>
            <person name="Mori T."/>
            <person name="Ruckert C."/>
            <person name="Uria A.R."/>
            <person name="Helf M.J."/>
            <person name="Takada K."/>
            <person name="Gernert C."/>
            <person name="Steffens U.A."/>
            <person name="Heycke N."/>
            <person name="Schmitt S."/>
            <person name="Rinke C."/>
            <person name="Helfrich E.J."/>
            <person name="Brachmann A.O."/>
            <person name="Gurgui C."/>
            <person name="Wakimoto T."/>
            <person name="Kracht M."/>
            <person name="Crusemann M."/>
            <person name="Hentschel U."/>
            <person name="Abe I."/>
            <person name="Matsunaga S."/>
            <person name="Kalinowski J."/>
            <person name="Takeyama H."/>
            <person name="Piel J."/>
        </authorList>
    </citation>
    <scope>NUCLEOTIDE SEQUENCE [LARGE SCALE GENOMIC DNA]</scope>
    <source>
        <strain evidence="2">TSY2</strain>
    </source>
</reference>
<dbReference type="HOGENOM" id="CLU_3128560_0_0_7"/>
<proteinExistence type="predicted"/>
<organism evidence="1 2">
    <name type="scientific">Candidatus Entotheonella gemina</name>
    <dbReference type="NCBI Taxonomy" id="1429439"/>
    <lineage>
        <taxon>Bacteria</taxon>
        <taxon>Pseudomonadati</taxon>
        <taxon>Nitrospinota/Tectimicrobiota group</taxon>
        <taxon>Candidatus Tectimicrobiota</taxon>
        <taxon>Candidatus Entotheonellia</taxon>
        <taxon>Candidatus Entotheonellales</taxon>
        <taxon>Candidatus Entotheonellaceae</taxon>
        <taxon>Candidatus Entotheonella</taxon>
    </lineage>
</organism>
<gene>
    <name evidence="1" type="ORF">ETSY2_37910</name>
</gene>
<keyword evidence="2" id="KW-1185">Reference proteome</keyword>
<evidence type="ECO:0000313" key="2">
    <source>
        <dbReference type="Proteomes" id="UP000019140"/>
    </source>
</evidence>
<dbReference type="AlphaFoldDB" id="W4LUD0"/>
<sequence length="49" mass="5732">LDACEDDVEKKRLQKKLNAKAIRFNMLMEKRSKGSAYQKYQAQIMQLLG</sequence>